<dbReference type="InterPro" id="IPR004803">
    <property type="entry name" value="TGT"/>
</dbReference>
<reference evidence="6" key="1">
    <citation type="journal article" date="2020" name="bioRxiv">
        <title>A rank-normalized archaeal taxonomy based on genome phylogeny resolves widespread incomplete and uneven classifications.</title>
        <authorList>
            <person name="Rinke C."/>
            <person name="Chuvochina M."/>
            <person name="Mussig A.J."/>
            <person name="Chaumeil P.-A."/>
            <person name="Waite D.W."/>
            <person name="Whitman W.B."/>
            <person name="Parks D.H."/>
            <person name="Hugenholtz P."/>
        </authorList>
    </citation>
    <scope>NUCLEOTIDE SEQUENCE [LARGE SCALE GENOMIC DNA]</scope>
</reference>
<dbReference type="PANTHER" id="PTHR46499">
    <property type="entry name" value="QUEUINE TRNA-RIBOSYLTRANSFERASE"/>
    <property type="match status" value="1"/>
</dbReference>
<dbReference type="InterPro" id="IPR050076">
    <property type="entry name" value="ArchSynthase1/Queuine_TRR"/>
</dbReference>
<dbReference type="EMBL" id="DUFJ01000061">
    <property type="protein sequence ID" value="HIH33102.1"/>
    <property type="molecule type" value="Genomic_DNA"/>
</dbReference>
<dbReference type="Proteomes" id="UP000527315">
    <property type="component" value="Unassembled WGS sequence"/>
</dbReference>
<evidence type="ECO:0000256" key="3">
    <source>
        <dbReference type="ARBA" id="ARBA00022694"/>
    </source>
</evidence>
<keyword evidence="2 5" id="KW-0808">Transferase</keyword>
<dbReference type="InterPro" id="IPR036511">
    <property type="entry name" value="TGT-like_sf"/>
</dbReference>
<comment type="caution">
    <text evidence="5">The sequence shown here is derived from an EMBL/GenBank/DDBJ whole genome shotgun (WGS) entry which is preliminary data.</text>
</comment>
<dbReference type="NCBIfam" id="TIGR00449">
    <property type="entry name" value="tgt_general"/>
    <property type="match status" value="1"/>
</dbReference>
<feature type="domain" description="tRNA-guanine(15) transglycosylase-like" evidence="4">
    <location>
        <begin position="12"/>
        <end position="366"/>
    </location>
</feature>
<dbReference type="EC" id="2.4.2.29" evidence="5"/>
<dbReference type="HAMAP" id="MF_00168">
    <property type="entry name" value="Q_tRNA_Tgt"/>
    <property type="match status" value="1"/>
</dbReference>
<evidence type="ECO:0000256" key="1">
    <source>
        <dbReference type="ARBA" id="ARBA00022676"/>
    </source>
</evidence>
<dbReference type="GO" id="GO:0005737">
    <property type="term" value="C:cytoplasm"/>
    <property type="evidence" value="ECO:0007669"/>
    <property type="project" value="TreeGrafter"/>
</dbReference>
<evidence type="ECO:0000256" key="2">
    <source>
        <dbReference type="ARBA" id="ARBA00022679"/>
    </source>
</evidence>
<dbReference type="AlphaFoldDB" id="A0A7J4KT82"/>
<dbReference type="PANTHER" id="PTHR46499:SF1">
    <property type="entry name" value="QUEUINE TRNA-RIBOSYLTRANSFERASE"/>
    <property type="match status" value="1"/>
</dbReference>
<dbReference type="InterPro" id="IPR002616">
    <property type="entry name" value="tRNA_ribo_trans-like"/>
</dbReference>
<sequence>MAFEISSQDSKTKARAGFLKTCHGKVATPCFMPVETKGAAKFVNQGELQEMGVDCFITNALLLSFKPGLETIAKAKGLHSFLSWKKSIFTDSGGFQVIDENFLVSISDKAAVFRDPFSGRKERITPERAIGIQNSLGSDVAMCLDDQPHYGRSKASIAQAVSRTLTWAERCKTAHSNPKQLLFGICQGGLHLDLRKKAIQRLLEIGFDGIAIGGFGIGESMDSMLRVSAKLTPLIPGSKPVYLMGIGSPLELVRGVAAGIDVFDSCFPTRVGRHGLVFTREGILRLEKQAFKHDFSPLDKECSCFVCKSYSRAYLHHLLRLREPSGLRYLSHHNLHFLQELLQDCRAAIRENSFRKFARDFSKSFQKH</sequence>
<gene>
    <name evidence="5" type="primary">tgt</name>
    <name evidence="5" type="ORF">HA227_02495</name>
</gene>
<evidence type="ECO:0000313" key="6">
    <source>
        <dbReference type="Proteomes" id="UP000527315"/>
    </source>
</evidence>
<evidence type="ECO:0000313" key="5">
    <source>
        <dbReference type="EMBL" id="HIH33102.1"/>
    </source>
</evidence>
<dbReference type="Pfam" id="PF01702">
    <property type="entry name" value="TGT"/>
    <property type="match status" value="1"/>
</dbReference>
<protein>
    <submittedName>
        <fullName evidence="5">tRNA guanosine(34) transglycosylase Tgt</fullName>
        <ecNumber evidence="5">2.4.2.29</ecNumber>
    </submittedName>
</protein>
<dbReference type="NCBIfam" id="TIGR00430">
    <property type="entry name" value="Q_tRNA_tgt"/>
    <property type="match status" value="1"/>
</dbReference>
<keyword evidence="3" id="KW-0819">tRNA processing</keyword>
<proteinExistence type="inferred from homology"/>
<keyword evidence="1 5" id="KW-0328">Glycosyltransferase</keyword>
<organism evidence="5 6">
    <name type="scientific">Candidatus Iainarchaeum sp</name>
    <dbReference type="NCBI Taxonomy" id="3101447"/>
    <lineage>
        <taxon>Archaea</taxon>
        <taxon>Candidatus Iainarchaeota</taxon>
        <taxon>Candidatus Iainarchaeia</taxon>
        <taxon>Candidatus Iainarchaeales</taxon>
        <taxon>Candidatus Iainarchaeaceae</taxon>
        <taxon>Candidatus Iainarchaeum</taxon>
    </lineage>
</organism>
<name>A0A7J4KT82_9ARCH</name>
<dbReference type="GO" id="GO:0008479">
    <property type="term" value="F:tRNA-guanosine(34) queuine transglycosylase activity"/>
    <property type="evidence" value="ECO:0007669"/>
    <property type="project" value="InterPro"/>
</dbReference>
<evidence type="ECO:0000259" key="4">
    <source>
        <dbReference type="Pfam" id="PF01702"/>
    </source>
</evidence>
<dbReference type="SUPFAM" id="SSF51713">
    <property type="entry name" value="tRNA-guanine transglycosylase"/>
    <property type="match status" value="1"/>
</dbReference>
<accession>A0A7J4KT82</accession>
<dbReference type="Gene3D" id="3.20.20.105">
    <property type="entry name" value="Queuine tRNA-ribosyltransferase-like"/>
    <property type="match status" value="1"/>
</dbReference>
<dbReference type="GO" id="GO:0002099">
    <property type="term" value="P:tRNA wobble guanine modification"/>
    <property type="evidence" value="ECO:0007669"/>
    <property type="project" value="TreeGrafter"/>
</dbReference>